<reference evidence="4" key="2">
    <citation type="submission" date="2025-08" db="UniProtKB">
        <authorList>
            <consortium name="RefSeq"/>
        </authorList>
    </citation>
    <scope>IDENTIFICATION</scope>
    <source>
        <tissue evidence="4">Leaves</tissue>
    </source>
</reference>
<dbReference type="RefSeq" id="XP_027083837.1">
    <property type="nucleotide sequence ID" value="XM_027228036.2"/>
</dbReference>
<dbReference type="Gene3D" id="3.90.1320.10">
    <property type="entry name" value="Outer-capsid protein sigma 3, large lobe"/>
    <property type="match status" value="1"/>
</dbReference>
<proteinExistence type="predicted"/>
<dbReference type="Pfam" id="PF03080">
    <property type="entry name" value="Neprosin"/>
    <property type="match status" value="1"/>
</dbReference>
<dbReference type="OrthoDB" id="1858978at2759"/>
<name>A0A6P6U191_COFAR</name>
<dbReference type="PANTHER" id="PTHR31589">
    <property type="entry name" value="PROTEIN, PUTATIVE (DUF239)-RELATED-RELATED"/>
    <property type="match status" value="1"/>
</dbReference>
<feature type="domain" description="Neprosin PEP catalytic" evidence="2">
    <location>
        <begin position="162"/>
        <end position="417"/>
    </location>
</feature>
<dbReference type="InterPro" id="IPR053168">
    <property type="entry name" value="Glutamic_endopeptidase"/>
</dbReference>
<dbReference type="PROSITE" id="PS52045">
    <property type="entry name" value="NEPROSIN_PEP_CD"/>
    <property type="match status" value="1"/>
</dbReference>
<sequence>MEIKLMTILLIEVTVAIISHEALANGLLSRPNSQEAASSNNHRNTNAVKSIRSEDGDIIDCIDIHKQPAFNHPALKNHKIQMKPSYVPTKDITSYKANTAKTPKQRKGEVPIALATQLWHRSGSCPEGTVPIRRMQKKSPYEARKPSFFQHSKKFNISTPSKLLLANHSLTVLHSEGFAYLGAKGDIYVWNPRVELDDEFSTSQVALKSGSHNNFEAVEAGWAVNPGLYKDRQTRFFVYWTNDSSRETGCFDQFCPGFVQVNKEIALGAALLPNSTRGQLAVPIIVYIFKDLKSNNWWINYGEKTNVGYWPAELFTSLNHYAETVQWGGEVYSANLETLGTRPHTATQMGSGEYGYPHYDVGVIKRIRVLENSLALQYPQFTASFSDEYDCYSYQLFKGRLDPEFYYGGPGRNWKCP</sequence>
<keyword evidence="3" id="KW-1185">Reference proteome</keyword>
<evidence type="ECO:0000313" key="3">
    <source>
        <dbReference type="Proteomes" id="UP001652660"/>
    </source>
</evidence>
<dbReference type="Pfam" id="PF14365">
    <property type="entry name" value="Neprosin_AP"/>
    <property type="match status" value="1"/>
</dbReference>
<dbReference type="AlphaFoldDB" id="A0A6P6U191"/>
<organism evidence="3 4">
    <name type="scientific">Coffea arabica</name>
    <name type="common">Arabian coffee</name>
    <dbReference type="NCBI Taxonomy" id="13443"/>
    <lineage>
        <taxon>Eukaryota</taxon>
        <taxon>Viridiplantae</taxon>
        <taxon>Streptophyta</taxon>
        <taxon>Embryophyta</taxon>
        <taxon>Tracheophyta</taxon>
        <taxon>Spermatophyta</taxon>
        <taxon>Magnoliopsida</taxon>
        <taxon>eudicotyledons</taxon>
        <taxon>Gunneridae</taxon>
        <taxon>Pentapetalae</taxon>
        <taxon>asterids</taxon>
        <taxon>lamiids</taxon>
        <taxon>Gentianales</taxon>
        <taxon>Rubiaceae</taxon>
        <taxon>Ixoroideae</taxon>
        <taxon>Gardenieae complex</taxon>
        <taxon>Bertiereae - Coffeeae clade</taxon>
        <taxon>Coffeeae</taxon>
        <taxon>Coffea</taxon>
    </lineage>
</organism>
<accession>A0A6P6U191</accession>
<feature type="chain" id="PRO_5027664463" evidence="1">
    <location>
        <begin position="25"/>
        <end position="417"/>
    </location>
</feature>
<feature type="signal peptide" evidence="1">
    <location>
        <begin position="1"/>
        <end position="24"/>
    </location>
</feature>
<dbReference type="PANTHER" id="PTHR31589:SF111">
    <property type="entry name" value="NEPROSIN DOMAIN-CONTAINING PROTEIN"/>
    <property type="match status" value="1"/>
</dbReference>
<dbReference type="InterPro" id="IPR004314">
    <property type="entry name" value="Neprosin"/>
</dbReference>
<evidence type="ECO:0000259" key="2">
    <source>
        <dbReference type="PROSITE" id="PS52045"/>
    </source>
</evidence>
<dbReference type="InterPro" id="IPR025521">
    <property type="entry name" value="Neprosin_propep"/>
</dbReference>
<dbReference type="GeneID" id="113706144"/>
<evidence type="ECO:0000256" key="1">
    <source>
        <dbReference type="SAM" id="SignalP"/>
    </source>
</evidence>
<keyword evidence="1" id="KW-0732">Signal</keyword>
<gene>
    <name evidence="4" type="primary">LOC113706144</name>
</gene>
<protein>
    <submittedName>
        <fullName evidence="4">Protein neprosin</fullName>
    </submittedName>
</protein>
<reference evidence="3" key="1">
    <citation type="journal article" date="2025" name="Foods">
        <title>Unveiling the Microbial Signatures of Arabica Coffee Cherries: Insights into Ripeness Specific Diversity, Functional Traits, and Implications for Quality and Safety.</title>
        <authorList>
            <consortium name="RefSeq"/>
            <person name="Tenea G.N."/>
            <person name="Cifuentes V."/>
            <person name="Reyes P."/>
            <person name="Cevallos-Vallejos M."/>
        </authorList>
    </citation>
    <scope>NUCLEOTIDE SEQUENCE [LARGE SCALE GENOMIC DNA]</scope>
</reference>
<dbReference type="Proteomes" id="UP001652660">
    <property type="component" value="Chromosome 8c"/>
</dbReference>
<evidence type="ECO:0000313" key="4">
    <source>
        <dbReference type="RefSeq" id="XP_027083837.1"/>
    </source>
</evidence>